<dbReference type="STRING" id="1484693.RS694_15180"/>
<dbReference type="PANTHER" id="PTHR10827:SF98">
    <property type="entry name" value="45 KDA CALCIUM-BINDING PROTEIN"/>
    <property type="match status" value="1"/>
</dbReference>
<dbReference type="RefSeq" id="WP_029707143.1">
    <property type="nucleotide sequence ID" value="NZ_CP019239.1"/>
</dbReference>
<dbReference type="Pfam" id="PF13499">
    <property type="entry name" value="EF-hand_7"/>
    <property type="match status" value="1"/>
</dbReference>
<dbReference type="NCBIfam" id="NF041410">
    <property type="entry name" value="XopAW"/>
    <property type="match status" value="1"/>
</dbReference>
<dbReference type="InterPro" id="IPR002048">
    <property type="entry name" value="EF_hand_dom"/>
</dbReference>
<feature type="compositionally biased region" description="Low complexity" evidence="3">
    <location>
        <begin position="200"/>
        <end position="213"/>
    </location>
</feature>
<evidence type="ECO:0000256" key="1">
    <source>
        <dbReference type="ARBA" id="ARBA00022723"/>
    </source>
</evidence>
<evidence type="ECO:0000259" key="4">
    <source>
        <dbReference type="PROSITE" id="PS50222"/>
    </source>
</evidence>
<keyword evidence="6" id="KW-1185">Reference proteome</keyword>
<dbReference type="SUPFAM" id="SSF47473">
    <property type="entry name" value="EF-hand"/>
    <property type="match status" value="1"/>
</dbReference>
<dbReference type="KEGG" id="rsb:RS694_15180"/>
<dbReference type="AlphaFoldDB" id="A0A1P8KCJ8"/>
<evidence type="ECO:0000256" key="2">
    <source>
        <dbReference type="ARBA" id="ARBA00022737"/>
    </source>
</evidence>
<proteinExistence type="predicted"/>
<feature type="domain" description="EF-hand" evidence="4">
    <location>
        <begin position="56"/>
        <end position="91"/>
    </location>
</feature>
<evidence type="ECO:0000313" key="6">
    <source>
        <dbReference type="Proteomes" id="UP000186110"/>
    </source>
</evidence>
<dbReference type="EMBL" id="CP019239">
    <property type="protein sequence ID" value="APW43743.1"/>
    <property type="molecule type" value="Genomic_DNA"/>
</dbReference>
<organism evidence="5 6">
    <name type="scientific">Rhodoferax saidenbachensis</name>
    <dbReference type="NCBI Taxonomy" id="1484693"/>
    <lineage>
        <taxon>Bacteria</taxon>
        <taxon>Pseudomonadati</taxon>
        <taxon>Pseudomonadota</taxon>
        <taxon>Betaproteobacteria</taxon>
        <taxon>Burkholderiales</taxon>
        <taxon>Comamonadaceae</taxon>
        <taxon>Rhodoferax</taxon>
    </lineage>
</organism>
<evidence type="ECO:0000256" key="3">
    <source>
        <dbReference type="SAM" id="MobiDB-lite"/>
    </source>
</evidence>
<dbReference type="Gene3D" id="1.10.238.10">
    <property type="entry name" value="EF-hand"/>
    <property type="match status" value="2"/>
</dbReference>
<gene>
    <name evidence="5" type="ORF">RS694_15180</name>
</gene>
<protein>
    <recommendedName>
        <fullName evidence="4">EF-hand domain-containing protein</fullName>
    </recommendedName>
</protein>
<dbReference type="InterPro" id="IPR018247">
    <property type="entry name" value="EF_Hand_1_Ca_BS"/>
</dbReference>
<dbReference type="GO" id="GO:0005509">
    <property type="term" value="F:calcium ion binding"/>
    <property type="evidence" value="ECO:0007669"/>
    <property type="project" value="InterPro"/>
</dbReference>
<feature type="domain" description="EF-hand" evidence="4">
    <location>
        <begin position="140"/>
        <end position="175"/>
    </location>
</feature>
<dbReference type="Pfam" id="PF13202">
    <property type="entry name" value="EF-hand_5"/>
    <property type="match status" value="2"/>
</dbReference>
<dbReference type="PROSITE" id="PS00018">
    <property type="entry name" value="EF_HAND_1"/>
    <property type="match status" value="2"/>
</dbReference>
<dbReference type="eggNOG" id="COG5126">
    <property type="taxonomic scope" value="Bacteria"/>
</dbReference>
<sequence length="273" mass="27626">MSSINGVSGSSNAWAALNTQRQAKMFAKVDTDSSGGVDKAELQTMLSDISKKTGVSISGSADETFSTMDSNGDGQLNSDELSKGMQSLMPAPSSTVDFAQARAGAQGEPSDDLFAKLDTNGDGSVDKGELTVLTDKIKSDTGKDATEAFSKLDSDGDGKLTQSEFAAGRPDKAAQGGGTPPAGGPGGPGGAGGSKSASADNTTTYDTLDTNQDGTVSELERLVGEIQNASTAASGDAADNSASLDIAKLAKQLYAQLSNGWTQQNQSTLSAMA</sequence>
<dbReference type="PROSITE" id="PS50222">
    <property type="entry name" value="EF_HAND_2"/>
    <property type="match status" value="3"/>
</dbReference>
<keyword evidence="2" id="KW-0677">Repeat</keyword>
<feature type="region of interest" description="Disordered" evidence="3">
    <location>
        <begin position="168"/>
        <end position="214"/>
    </location>
</feature>
<feature type="region of interest" description="Disordered" evidence="3">
    <location>
        <begin position="104"/>
        <end position="127"/>
    </location>
</feature>
<feature type="region of interest" description="Disordered" evidence="3">
    <location>
        <begin position="58"/>
        <end position="79"/>
    </location>
</feature>
<feature type="compositionally biased region" description="Gly residues" evidence="3">
    <location>
        <begin position="175"/>
        <end position="193"/>
    </location>
</feature>
<keyword evidence="1" id="KW-0479">Metal-binding</keyword>
<accession>A0A1P8KCJ8</accession>
<dbReference type="PANTHER" id="PTHR10827">
    <property type="entry name" value="RETICULOCALBIN"/>
    <property type="match status" value="1"/>
</dbReference>
<dbReference type="InterPro" id="IPR011992">
    <property type="entry name" value="EF-hand-dom_pair"/>
</dbReference>
<evidence type="ECO:0000313" key="5">
    <source>
        <dbReference type="EMBL" id="APW43743.1"/>
    </source>
</evidence>
<dbReference type="Proteomes" id="UP000186110">
    <property type="component" value="Chromosome"/>
</dbReference>
<name>A0A1P8KCJ8_9BURK</name>
<feature type="domain" description="EF-hand" evidence="4">
    <location>
        <begin position="17"/>
        <end position="52"/>
    </location>
</feature>
<dbReference type="SMART" id="SM00054">
    <property type="entry name" value="EFh"/>
    <property type="match status" value="4"/>
</dbReference>
<reference evidence="5 6" key="1">
    <citation type="submission" date="2017-01" db="EMBL/GenBank/DDBJ databases">
        <authorList>
            <person name="Mah S.A."/>
            <person name="Swanson W.J."/>
            <person name="Moy G.W."/>
            <person name="Vacquier V.D."/>
        </authorList>
    </citation>
    <scope>NUCLEOTIDE SEQUENCE [LARGE SCALE GENOMIC DNA]</scope>
    <source>
        <strain evidence="5 6">DSM 22694</strain>
    </source>
</reference>